<dbReference type="AlphaFoldDB" id="A0AAV5WHY9"/>
<dbReference type="Proteomes" id="UP001432322">
    <property type="component" value="Unassembled WGS sequence"/>
</dbReference>
<evidence type="ECO:0000313" key="2">
    <source>
        <dbReference type="EMBL" id="GMT30344.1"/>
    </source>
</evidence>
<evidence type="ECO:0000313" key="3">
    <source>
        <dbReference type="Proteomes" id="UP001432322"/>
    </source>
</evidence>
<reference evidence="2" key="1">
    <citation type="submission" date="2023-10" db="EMBL/GenBank/DDBJ databases">
        <title>Genome assembly of Pristionchus species.</title>
        <authorList>
            <person name="Yoshida K."/>
            <person name="Sommer R.J."/>
        </authorList>
    </citation>
    <scope>NUCLEOTIDE SEQUENCE</scope>
    <source>
        <strain evidence="2">RS5133</strain>
    </source>
</reference>
<dbReference type="EMBL" id="BTSY01000005">
    <property type="protein sequence ID" value="GMT30344.1"/>
    <property type="molecule type" value="Genomic_DNA"/>
</dbReference>
<feature type="transmembrane region" description="Helical" evidence="1">
    <location>
        <begin position="12"/>
        <end position="29"/>
    </location>
</feature>
<organism evidence="2 3">
    <name type="scientific">Pristionchus fissidentatus</name>
    <dbReference type="NCBI Taxonomy" id="1538716"/>
    <lineage>
        <taxon>Eukaryota</taxon>
        <taxon>Metazoa</taxon>
        <taxon>Ecdysozoa</taxon>
        <taxon>Nematoda</taxon>
        <taxon>Chromadorea</taxon>
        <taxon>Rhabditida</taxon>
        <taxon>Rhabditina</taxon>
        <taxon>Diplogasteromorpha</taxon>
        <taxon>Diplogasteroidea</taxon>
        <taxon>Neodiplogasteridae</taxon>
        <taxon>Pristionchus</taxon>
    </lineage>
</organism>
<accession>A0AAV5WHY9</accession>
<name>A0AAV5WHY9_9BILA</name>
<proteinExistence type="predicted"/>
<keyword evidence="3" id="KW-1185">Reference proteome</keyword>
<protein>
    <submittedName>
        <fullName evidence="2">Uncharacterized protein</fullName>
    </submittedName>
</protein>
<gene>
    <name evidence="2" type="ORF">PFISCL1PPCAC_21641</name>
</gene>
<feature type="transmembrane region" description="Helical" evidence="1">
    <location>
        <begin position="41"/>
        <end position="63"/>
    </location>
</feature>
<feature type="non-terminal residue" evidence="2">
    <location>
        <position position="71"/>
    </location>
</feature>
<keyword evidence="1" id="KW-0812">Transmembrane</keyword>
<sequence length="71" mass="7556">KSDDIIDEKLLAYLVSVILPVGSCCLRIHHSDISQAEVQLASFLTGAAMCLALGVLASSVTACRVQQLQLQ</sequence>
<keyword evidence="1" id="KW-1133">Transmembrane helix</keyword>
<evidence type="ECO:0000256" key="1">
    <source>
        <dbReference type="SAM" id="Phobius"/>
    </source>
</evidence>
<keyword evidence="1" id="KW-0472">Membrane</keyword>
<feature type="non-terminal residue" evidence="2">
    <location>
        <position position="1"/>
    </location>
</feature>
<comment type="caution">
    <text evidence="2">The sequence shown here is derived from an EMBL/GenBank/DDBJ whole genome shotgun (WGS) entry which is preliminary data.</text>
</comment>